<keyword evidence="1" id="KW-1133">Transmembrane helix</keyword>
<organism evidence="3 4">
    <name type="scientific">Marinimicrobium koreense</name>
    <dbReference type="NCBI Taxonomy" id="306545"/>
    <lineage>
        <taxon>Bacteria</taxon>
        <taxon>Pseudomonadati</taxon>
        <taxon>Pseudomonadota</taxon>
        <taxon>Gammaproteobacteria</taxon>
        <taxon>Cellvibrionales</taxon>
        <taxon>Cellvibrionaceae</taxon>
        <taxon>Marinimicrobium</taxon>
    </lineage>
</organism>
<dbReference type="RefSeq" id="WP_123637176.1">
    <property type="nucleotide sequence ID" value="NZ_RJUK01000001.1"/>
</dbReference>
<keyword evidence="1" id="KW-0812">Transmembrane</keyword>
<dbReference type="EMBL" id="RJUK01000001">
    <property type="protein sequence ID" value="ROQ19898.1"/>
    <property type="molecule type" value="Genomic_DNA"/>
</dbReference>
<dbReference type="InterPro" id="IPR032809">
    <property type="entry name" value="Put_HupE_UreJ"/>
</dbReference>
<evidence type="ECO:0000313" key="3">
    <source>
        <dbReference type="EMBL" id="ROQ19898.1"/>
    </source>
</evidence>
<name>A0A3N1NX78_9GAMM</name>
<dbReference type="AlphaFoldDB" id="A0A3N1NX78"/>
<accession>A0A3N1NX78</accession>
<keyword evidence="4" id="KW-1185">Reference proteome</keyword>
<keyword evidence="1" id="KW-0472">Membrane</keyword>
<feature type="transmembrane region" description="Helical" evidence="1">
    <location>
        <begin position="189"/>
        <end position="210"/>
    </location>
</feature>
<feature type="transmembrane region" description="Helical" evidence="1">
    <location>
        <begin position="284"/>
        <end position="303"/>
    </location>
</feature>
<dbReference type="Pfam" id="PF13795">
    <property type="entry name" value="HupE_UreJ_2"/>
    <property type="match status" value="1"/>
</dbReference>
<gene>
    <name evidence="3" type="ORF">EDC38_0489</name>
</gene>
<evidence type="ECO:0000256" key="2">
    <source>
        <dbReference type="SAM" id="SignalP"/>
    </source>
</evidence>
<feature type="transmembrane region" description="Helical" evidence="1">
    <location>
        <begin position="315"/>
        <end position="338"/>
    </location>
</feature>
<feature type="transmembrane region" description="Helical" evidence="1">
    <location>
        <begin position="230"/>
        <end position="253"/>
    </location>
</feature>
<comment type="caution">
    <text evidence="3">The sequence shown here is derived from an EMBL/GenBank/DDBJ whole genome shotgun (WGS) entry which is preliminary data.</text>
</comment>
<dbReference type="Proteomes" id="UP000273643">
    <property type="component" value="Unassembled WGS sequence"/>
</dbReference>
<feature type="transmembrane region" description="Helical" evidence="1">
    <location>
        <begin position="350"/>
        <end position="368"/>
    </location>
</feature>
<reference evidence="3 4" key="1">
    <citation type="submission" date="2018-11" db="EMBL/GenBank/DDBJ databases">
        <title>Genomic Encyclopedia of Type Strains, Phase IV (KMG-IV): sequencing the most valuable type-strain genomes for metagenomic binning, comparative biology and taxonomic classification.</title>
        <authorList>
            <person name="Goeker M."/>
        </authorList>
    </citation>
    <scope>NUCLEOTIDE SEQUENCE [LARGE SCALE GENOMIC DNA]</scope>
    <source>
        <strain evidence="3 4">DSM 16974</strain>
    </source>
</reference>
<feature type="transmembrane region" description="Helical" evidence="1">
    <location>
        <begin position="259"/>
        <end position="277"/>
    </location>
</feature>
<feature type="signal peptide" evidence="2">
    <location>
        <begin position="1"/>
        <end position="18"/>
    </location>
</feature>
<evidence type="ECO:0000313" key="4">
    <source>
        <dbReference type="Proteomes" id="UP000273643"/>
    </source>
</evidence>
<evidence type="ECO:0000256" key="1">
    <source>
        <dbReference type="SAM" id="Phobius"/>
    </source>
</evidence>
<protein>
    <submittedName>
        <fullName evidence="3">HupE/UreJ protein</fullName>
    </submittedName>
</protein>
<sequence length="371" mass="40961">MRFYLLVLLGVLSFSAQAHQLSTAYLSGDLGATGKVQLELQTRLYDLERAVGMDTNRDGELLWGEVLDNAATLETYLQDRINLRRGDRPCNLSFAGPWKVDEHYGEAYLVTSLQAQCPLSGDLTLVYQAFFEQQPEHKLLVNFRSEAPGSSDTDSSYRVMDRSQQEMILGGREGNLMLTIKDFVKEGIVHIWIGLDHILFLVSLLLTSVLMRASGQWQPEVSVRRVVTNAVWIVTAFTLAHSVTLTATALGWVQPSSRWVEVAIALSVALAALNNVFPVVTRLSGITFAFGLIHGFGFAGVLGELGVPADQVLPTVLAFNLGVEIGQLAIVLVLLPCLMLLRHYRWFRGILVPAASVLIAGLAIYWVMTRM</sequence>
<keyword evidence="2" id="KW-0732">Signal</keyword>
<feature type="chain" id="PRO_5018321334" evidence="2">
    <location>
        <begin position="19"/>
        <end position="371"/>
    </location>
</feature>
<dbReference type="OrthoDB" id="9808870at2"/>
<proteinExistence type="predicted"/>